<keyword evidence="6" id="KW-1185">Reference proteome</keyword>
<organism evidence="5 6">
    <name type="scientific">Helianthus annuus</name>
    <name type="common">Common sunflower</name>
    <dbReference type="NCBI Taxonomy" id="4232"/>
    <lineage>
        <taxon>Eukaryota</taxon>
        <taxon>Viridiplantae</taxon>
        <taxon>Streptophyta</taxon>
        <taxon>Embryophyta</taxon>
        <taxon>Tracheophyta</taxon>
        <taxon>Spermatophyta</taxon>
        <taxon>Magnoliopsida</taxon>
        <taxon>eudicotyledons</taxon>
        <taxon>Gunneridae</taxon>
        <taxon>Pentapetalae</taxon>
        <taxon>asterids</taxon>
        <taxon>campanulids</taxon>
        <taxon>Asterales</taxon>
        <taxon>Asteraceae</taxon>
        <taxon>Asteroideae</taxon>
        <taxon>Heliantheae alliance</taxon>
        <taxon>Heliantheae</taxon>
        <taxon>Helianthus</taxon>
    </lineage>
</organism>
<name>A0A9K3JML2_HELAN</name>
<sequence>MQLLALLRDTRMKTGQYGWGWHSENKSTFTDKPILLDLGLVKLNLSKNMYSSPLDFASDVRLVFENAMLYNPKTDEVHGMAHQLLSYFEMLFRPIQAKLPTNQRTPERSKKPKFSDPVAPVLNKQNHSTTSKPIVPPVVQPPMRTPSPMQAAEPEPEPEQIKPSSTATRGTVPKLPKPRAKDPNKRDMNMEEKHKLGLWLQSMPPEKMPQLLQILDIEALDTETFWELDRFVTNCKKLVSKTKRQALLVNNATVDIDDVEGINKNKKEAGEEDVDIGDKTLENSFPHVEIKKDDGGGQGQAAGHGNENASSSSNG</sequence>
<dbReference type="GO" id="GO:0005634">
    <property type="term" value="C:nucleus"/>
    <property type="evidence" value="ECO:0000318"/>
    <property type="project" value="GO_Central"/>
</dbReference>
<feature type="compositionally biased region" description="Polar residues" evidence="3">
    <location>
        <begin position="123"/>
        <end position="132"/>
    </location>
</feature>
<comment type="caution">
    <text evidence="5">The sequence shown here is derived from an EMBL/GenBank/DDBJ whole genome shotgun (WGS) entry which is preliminary data.</text>
</comment>
<dbReference type="Gramene" id="mRNA:HanXRQr2_Chr02g0057201">
    <property type="protein sequence ID" value="mRNA:HanXRQr2_Chr02g0057201"/>
    <property type="gene ID" value="HanXRQr2_Chr02g0057201"/>
</dbReference>
<dbReference type="GO" id="GO:0042393">
    <property type="term" value="F:histone binding"/>
    <property type="evidence" value="ECO:0000318"/>
    <property type="project" value="GO_Central"/>
</dbReference>
<reference evidence="5" key="2">
    <citation type="submission" date="2020-06" db="EMBL/GenBank/DDBJ databases">
        <title>Helianthus annuus Genome sequencing and assembly Release 2.</title>
        <authorList>
            <person name="Gouzy J."/>
            <person name="Langlade N."/>
            <person name="Munos S."/>
        </authorList>
    </citation>
    <scope>NUCLEOTIDE SEQUENCE</scope>
    <source>
        <tissue evidence="5">Leaves</tissue>
    </source>
</reference>
<dbReference type="InterPro" id="IPR036427">
    <property type="entry name" value="Bromodomain-like_sf"/>
</dbReference>
<dbReference type="GO" id="GO:0006338">
    <property type="term" value="P:chromatin remodeling"/>
    <property type="evidence" value="ECO:0000318"/>
    <property type="project" value="GO_Central"/>
</dbReference>
<accession>A0A9K3JML2</accession>
<dbReference type="GO" id="GO:0000785">
    <property type="term" value="C:chromatin"/>
    <property type="evidence" value="ECO:0000318"/>
    <property type="project" value="GO_Central"/>
</dbReference>
<evidence type="ECO:0000256" key="3">
    <source>
        <dbReference type="SAM" id="MobiDB-lite"/>
    </source>
</evidence>
<dbReference type="EMBL" id="MNCJ02000317">
    <property type="protein sequence ID" value="KAF5817794.1"/>
    <property type="molecule type" value="Genomic_DNA"/>
</dbReference>
<feature type="compositionally biased region" description="Basic and acidic residues" evidence="3">
    <location>
        <begin position="179"/>
        <end position="189"/>
    </location>
</feature>
<dbReference type="Proteomes" id="UP000215914">
    <property type="component" value="Unassembled WGS sequence"/>
</dbReference>
<keyword evidence="1 2" id="KW-0103">Bromodomain</keyword>
<evidence type="ECO:0000313" key="5">
    <source>
        <dbReference type="EMBL" id="KAF5817794.1"/>
    </source>
</evidence>
<dbReference type="SUPFAM" id="SSF47370">
    <property type="entry name" value="Bromodomain"/>
    <property type="match status" value="1"/>
</dbReference>
<dbReference type="GO" id="GO:0004674">
    <property type="term" value="F:protein serine/threonine kinase activity"/>
    <property type="evidence" value="ECO:0000318"/>
    <property type="project" value="GO_Central"/>
</dbReference>
<dbReference type="GO" id="GO:0003682">
    <property type="term" value="F:chromatin binding"/>
    <property type="evidence" value="ECO:0000318"/>
    <property type="project" value="GO_Central"/>
</dbReference>
<proteinExistence type="predicted"/>
<dbReference type="SMART" id="SM00297">
    <property type="entry name" value="BROMO"/>
    <property type="match status" value="1"/>
</dbReference>
<dbReference type="InterPro" id="IPR001487">
    <property type="entry name" value="Bromodomain"/>
</dbReference>
<evidence type="ECO:0000259" key="4">
    <source>
        <dbReference type="PROSITE" id="PS50014"/>
    </source>
</evidence>
<dbReference type="Pfam" id="PF00439">
    <property type="entry name" value="Bromodomain"/>
    <property type="match status" value="1"/>
</dbReference>
<feature type="region of interest" description="Disordered" evidence="3">
    <location>
        <begin position="99"/>
        <end position="189"/>
    </location>
</feature>
<protein>
    <submittedName>
        <fullName evidence="5">Chromatin remodeler Bromodomain family</fullName>
    </submittedName>
</protein>
<feature type="domain" description="Bromo" evidence="4">
    <location>
        <begin position="36"/>
        <end position="78"/>
    </location>
</feature>
<dbReference type="GO" id="GO:0006357">
    <property type="term" value="P:regulation of transcription by RNA polymerase II"/>
    <property type="evidence" value="ECO:0000318"/>
    <property type="project" value="GO_Central"/>
</dbReference>
<evidence type="ECO:0000256" key="1">
    <source>
        <dbReference type="ARBA" id="ARBA00023117"/>
    </source>
</evidence>
<dbReference type="PANTHER" id="PTHR45926">
    <property type="entry name" value="OSJNBA0053K19.4 PROTEIN"/>
    <property type="match status" value="1"/>
</dbReference>
<dbReference type="PRINTS" id="PR00503">
    <property type="entry name" value="BROMODOMAIN"/>
</dbReference>
<gene>
    <name evidence="5" type="ORF">HanXRQr2_Chr02g0057201</name>
</gene>
<reference evidence="5" key="1">
    <citation type="journal article" date="2017" name="Nature">
        <title>The sunflower genome provides insights into oil metabolism, flowering and Asterid evolution.</title>
        <authorList>
            <person name="Badouin H."/>
            <person name="Gouzy J."/>
            <person name="Grassa C.J."/>
            <person name="Murat F."/>
            <person name="Staton S.E."/>
            <person name="Cottret L."/>
            <person name="Lelandais-Briere C."/>
            <person name="Owens G.L."/>
            <person name="Carrere S."/>
            <person name="Mayjonade B."/>
            <person name="Legrand L."/>
            <person name="Gill N."/>
            <person name="Kane N.C."/>
            <person name="Bowers J.E."/>
            <person name="Hubner S."/>
            <person name="Bellec A."/>
            <person name="Berard A."/>
            <person name="Berges H."/>
            <person name="Blanchet N."/>
            <person name="Boniface M.C."/>
            <person name="Brunel D."/>
            <person name="Catrice O."/>
            <person name="Chaidir N."/>
            <person name="Claudel C."/>
            <person name="Donnadieu C."/>
            <person name="Faraut T."/>
            <person name="Fievet G."/>
            <person name="Helmstetter N."/>
            <person name="King M."/>
            <person name="Knapp S.J."/>
            <person name="Lai Z."/>
            <person name="Le Paslier M.C."/>
            <person name="Lippi Y."/>
            <person name="Lorenzon L."/>
            <person name="Mandel J.R."/>
            <person name="Marage G."/>
            <person name="Marchand G."/>
            <person name="Marquand E."/>
            <person name="Bret-Mestries E."/>
            <person name="Morien E."/>
            <person name="Nambeesan S."/>
            <person name="Nguyen T."/>
            <person name="Pegot-Espagnet P."/>
            <person name="Pouilly N."/>
            <person name="Raftis F."/>
            <person name="Sallet E."/>
            <person name="Schiex T."/>
            <person name="Thomas J."/>
            <person name="Vandecasteele C."/>
            <person name="Vares D."/>
            <person name="Vear F."/>
            <person name="Vautrin S."/>
            <person name="Crespi M."/>
            <person name="Mangin B."/>
            <person name="Burke J.M."/>
            <person name="Salse J."/>
            <person name="Munos S."/>
            <person name="Vincourt P."/>
            <person name="Rieseberg L.H."/>
            <person name="Langlade N.B."/>
        </authorList>
    </citation>
    <scope>NUCLEOTIDE SEQUENCE</scope>
    <source>
        <tissue evidence="5">Leaves</tissue>
    </source>
</reference>
<dbReference type="PROSITE" id="PS50014">
    <property type="entry name" value="BROMODOMAIN_2"/>
    <property type="match status" value="1"/>
</dbReference>
<feature type="compositionally biased region" description="Pro residues" evidence="3">
    <location>
        <begin position="134"/>
        <end position="145"/>
    </location>
</feature>
<evidence type="ECO:0000313" key="6">
    <source>
        <dbReference type="Proteomes" id="UP000215914"/>
    </source>
</evidence>
<dbReference type="Gene3D" id="1.20.920.10">
    <property type="entry name" value="Bromodomain-like"/>
    <property type="match status" value="1"/>
</dbReference>
<feature type="region of interest" description="Disordered" evidence="3">
    <location>
        <begin position="267"/>
        <end position="315"/>
    </location>
</feature>
<evidence type="ECO:0000256" key="2">
    <source>
        <dbReference type="PROSITE-ProRule" id="PRU00035"/>
    </source>
</evidence>
<dbReference type="AlphaFoldDB" id="A0A9K3JML2"/>